<evidence type="ECO:0000256" key="1">
    <source>
        <dbReference type="ARBA" id="ARBA00010490"/>
    </source>
</evidence>
<name>A0A2R7Y7S9_9CREN</name>
<sequence length="116" mass="13981">MSEEYYDAELEELKRRQLEALMRKQEEERRKQEEMEREAQKQEILRKAMTPDARARLSNVKLVRPELAKAVEDYIVNLALTGQLRSVIDEETLKQILYAIDSRTRRDYRIVIKEKR</sequence>
<dbReference type="SUPFAM" id="SSF46950">
    <property type="entry name" value="Double-stranded DNA-binding domain"/>
    <property type="match status" value="1"/>
</dbReference>
<protein>
    <recommendedName>
        <fullName evidence="3">DNA-binding protein B7O98_02850</fullName>
    </recommendedName>
</protein>
<dbReference type="AlphaFoldDB" id="A0A2R7Y7S9"/>
<dbReference type="InterPro" id="IPR036883">
    <property type="entry name" value="PDCD5-like_sf"/>
</dbReference>
<comment type="similarity">
    <text evidence="1 3">Belongs to the PDCD5 family.</text>
</comment>
<dbReference type="InterPro" id="IPR022889">
    <property type="entry name" value="DNA_bind_arc"/>
</dbReference>
<evidence type="ECO:0000256" key="3">
    <source>
        <dbReference type="HAMAP-Rule" id="MF_00026"/>
    </source>
</evidence>
<evidence type="ECO:0000313" key="6">
    <source>
        <dbReference type="Proteomes" id="UP000244093"/>
    </source>
</evidence>
<evidence type="ECO:0000256" key="2">
    <source>
        <dbReference type="ARBA" id="ARBA00023125"/>
    </source>
</evidence>
<dbReference type="GO" id="GO:0005829">
    <property type="term" value="C:cytosol"/>
    <property type="evidence" value="ECO:0007669"/>
    <property type="project" value="TreeGrafter"/>
</dbReference>
<dbReference type="InterPro" id="IPR002836">
    <property type="entry name" value="PDCD5-like"/>
</dbReference>
<dbReference type="Proteomes" id="UP000244093">
    <property type="component" value="Unassembled WGS sequence"/>
</dbReference>
<organism evidence="5 6">
    <name type="scientific">Zestosphaera tikiterensis</name>
    <dbReference type="NCBI Taxonomy" id="1973259"/>
    <lineage>
        <taxon>Archaea</taxon>
        <taxon>Thermoproteota</taxon>
        <taxon>Thermoprotei</taxon>
        <taxon>Desulfurococcales</taxon>
        <taxon>Desulfurococcaceae</taxon>
        <taxon>Zestosphaera</taxon>
    </lineage>
</organism>
<dbReference type="NCBIfam" id="NF003268">
    <property type="entry name" value="PRK04239.1"/>
    <property type="match status" value="1"/>
</dbReference>
<feature type="region of interest" description="Disordered" evidence="4">
    <location>
        <begin position="24"/>
        <end position="45"/>
    </location>
</feature>
<dbReference type="Pfam" id="PF01984">
    <property type="entry name" value="dsDNA_bind"/>
    <property type="match status" value="1"/>
</dbReference>
<dbReference type="HAMAP" id="MF_00026">
    <property type="entry name" value="dsDNA_bind"/>
    <property type="match status" value="1"/>
</dbReference>
<dbReference type="Gene3D" id="1.10.8.140">
    <property type="entry name" value="PDCD5-like"/>
    <property type="match status" value="1"/>
</dbReference>
<dbReference type="PANTHER" id="PTHR10840">
    <property type="entry name" value="PROGRAMMED CELL DEATH PROTEIN 5"/>
    <property type="match status" value="1"/>
</dbReference>
<proteinExistence type="inferred from homology"/>
<dbReference type="EMBL" id="NBVN01000002">
    <property type="protein sequence ID" value="PUA33379.1"/>
    <property type="molecule type" value="Genomic_DNA"/>
</dbReference>
<keyword evidence="2 3" id="KW-0238">DNA-binding</keyword>
<reference evidence="5 6" key="1">
    <citation type="journal article" date="2018" name="Syst. Appl. Microbiol.">
        <title>A new symbiotic nanoarchaeote (Candidatus Nanoclepta minutus) and its host (Zestosphaera tikiterensis gen. nov., sp. nov.) from a New Zealand hot spring.</title>
        <authorList>
            <person name="St John E."/>
            <person name="Liu Y."/>
            <person name="Podar M."/>
            <person name="Stott M.B."/>
            <person name="Meneghin J."/>
            <person name="Chen Z."/>
            <person name="Lagutin K."/>
            <person name="Mitchell K."/>
            <person name="Reysenbach A.L."/>
        </authorList>
    </citation>
    <scope>NUCLEOTIDE SEQUENCE [LARGE SCALE GENOMIC DNA]</scope>
    <source>
        <strain evidence="5">NZ3</strain>
    </source>
</reference>
<accession>A0A2R7Y7S9</accession>
<dbReference type="PIRSF" id="PIRSF015730">
    <property type="entry name" value="TFAR19"/>
    <property type="match status" value="1"/>
</dbReference>
<comment type="caution">
    <text evidence="5">The sequence shown here is derived from an EMBL/GenBank/DDBJ whole genome shotgun (WGS) entry which is preliminary data.</text>
</comment>
<dbReference type="GO" id="GO:0003677">
    <property type="term" value="F:DNA binding"/>
    <property type="evidence" value="ECO:0007669"/>
    <property type="project" value="UniProtKB-UniRule"/>
</dbReference>
<evidence type="ECO:0000313" key="5">
    <source>
        <dbReference type="EMBL" id="PUA33379.1"/>
    </source>
</evidence>
<gene>
    <name evidence="5" type="ORF">B7O98_02850</name>
</gene>
<dbReference type="PANTHER" id="PTHR10840:SF0">
    <property type="entry name" value="PROGRAMMED CELL DEATH PROTEIN 5"/>
    <property type="match status" value="1"/>
</dbReference>
<evidence type="ECO:0000256" key="4">
    <source>
        <dbReference type="SAM" id="MobiDB-lite"/>
    </source>
</evidence>